<accession>A0A889IR64</accession>
<dbReference type="EMBL" id="MW460249">
    <property type="protein sequence ID" value="QRE00604.1"/>
    <property type="molecule type" value="Genomic_DNA"/>
</dbReference>
<evidence type="ECO:0000313" key="2">
    <source>
        <dbReference type="Proteomes" id="UP000610026"/>
    </source>
</evidence>
<proteinExistence type="predicted"/>
<keyword evidence="2" id="KW-1185">Reference proteome</keyword>
<dbReference type="Proteomes" id="UP000610026">
    <property type="component" value="Segment"/>
</dbReference>
<dbReference type="GeneID" id="77947871"/>
<dbReference type="RefSeq" id="YP_010671617.1">
    <property type="nucleotide sequence ID" value="NC_070969.1"/>
</dbReference>
<organism evidence="1 2">
    <name type="scientific">Pseudomonas phage Itty13</name>
    <dbReference type="NCBI Taxonomy" id="2805750"/>
    <lineage>
        <taxon>Viruses</taxon>
        <taxon>Duplodnaviria</taxon>
        <taxon>Heunggongvirae</taxon>
        <taxon>Uroviricota</taxon>
        <taxon>Caudoviricetes</taxon>
        <taxon>Ittyvirus</taxon>
        <taxon>Ittyvirus itty13</taxon>
    </lineage>
</organism>
<dbReference type="KEGG" id="vg:77947871"/>
<protein>
    <submittedName>
        <fullName evidence="1">Uncharacterized protein</fullName>
    </submittedName>
</protein>
<name>A0A889IR64_9CAUD</name>
<evidence type="ECO:0000313" key="1">
    <source>
        <dbReference type="EMBL" id="QRE00604.1"/>
    </source>
</evidence>
<sequence length="89" mass="10604">MTFLREIWPPAWGIAQRFSRRSGLLACRLGFHRHQLREEREIRVQLITGGEPLTIGEEMRWSCKRCGVTLLVARWFKSAHARRVWEMLQ</sequence>
<reference evidence="1" key="1">
    <citation type="submission" date="2021-01" db="EMBL/GenBank/DDBJ databases">
        <authorList>
            <person name="Ben Porat S."/>
            <person name="Alkalay-Oren S."/>
            <person name="Coppenhagen-Glazer S."/>
            <person name="Hazan R."/>
        </authorList>
    </citation>
    <scope>NUCLEOTIDE SEQUENCE</scope>
</reference>